<proteinExistence type="predicted"/>
<dbReference type="AlphaFoldDB" id="A0A061B7U1"/>
<dbReference type="OrthoDB" id="2529778at2759"/>
<feature type="region of interest" description="Disordered" evidence="1">
    <location>
        <begin position="578"/>
        <end position="696"/>
    </location>
</feature>
<feature type="compositionally biased region" description="Low complexity" evidence="1">
    <location>
        <begin position="500"/>
        <end position="518"/>
    </location>
</feature>
<organism evidence="2">
    <name type="scientific">Rhodotorula toruloides</name>
    <name type="common">Yeast</name>
    <name type="synonym">Rhodosporidium toruloides</name>
    <dbReference type="NCBI Taxonomy" id="5286"/>
    <lineage>
        <taxon>Eukaryota</taxon>
        <taxon>Fungi</taxon>
        <taxon>Dikarya</taxon>
        <taxon>Basidiomycota</taxon>
        <taxon>Pucciniomycotina</taxon>
        <taxon>Microbotryomycetes</taxon>
        <taxon>Sporidiobolales</taxon>
        <taxon>Sporidiobolaceae</taxon>
        <taxon>Rhodotorula</taxon>
    </lineage>
</organism>
<feature type="compositionally biased region" description="Low complexity" evidence="1">
    <location>
        <begin position="370"/>
        <end position="393"/>
    </location>
</feature>
<dbReference type="EMBL" id="LK052946">
    <property type="protein sequence ID" value="CDR45975.1"/>
    <property type="molecule type" value="Genomic_DNA"/>
</dbReference>
<feature type="compositionally biased region" description="Basic and acidic residues" evidence="1">
    <location>
        <begin position="441"/>
        <end position="459"/>
    </location>
</feature>
<reference evidence="2" key="1">
    <citation type="journal article" date="2014" name="Genome Announc.">
        <title>Draft genome sequence of Rhodosporidium toruloides CECT1137, an oleaginous yeast of biotechnological interest.</title>
        <authorList>
            <person name="Morin N."/>
            <person name="Calcas X."/>
            <person name="Devillers H."/>
            <person name="Durrens P."/>
            <person name="Sherman D.J."/>
            <person name="Nicaud J.-M."/>
            <person name="Neuveglise C."/>
        </authorList>
    </citation>
    <scope>NUCLEOTIDE SEQUENCE</scope>
    <source>
        <strain evidence="2">CECT1137</strain>
    </source>
</reference>
<evidence type="ECO:0000256" key="1">
    <source>
        <dbReference type="SAM" id="MobiDB-lite"/>
    </source>
</evidence>
<feature type="compositionally biased region" description="Polar residues" evidence="1">
    <location>
        <begin position="521"/>
        <end position="537"/>
    </location>
</feature>
<name>A0A061B7U1_RHOTO</name>
<feature type="compositionally biased region" description="Low complexity" evidence="1">
    <location>
        <begin position="619"/>
        <end position="634"/>
    </location>
</feature>
<feature type="region of interest" description="Disordered" evidence="1">
    <location>
        <begin position="500"/>
        <end position="543"/>
    </location>
</feature>
<feature type="compositionally biased region" description="Polar residues" evidence="1">
    <location>
        <begin position="185"/>
        <end position="202"/>
    </location>
</feature>
<feature type="compositionally biased region" description="Low complexity" evidence="1">
    <location>
        <begin position="259"/>
        <end position="270"/>
    </location>
</feature>
<protein>
    <submittedName>
        <fullName evidence="2">RHTO0S11e07030g1_1</fullName>
    </submittedName>
</protein>
<feature type="compositionally biased region" description="Low complexity" evidence="1">
    <location>
        <begin position="222"/>
        <end position="241"/>
    </location>
</feature>
<accession>A0A061B7U1</accession>
<feature type="compositionally biased region" description="Basic and acidic residues" evidence="1">
    <location>
        <begin position="676"/>
        <end position="685"/>
    </location>
</feature>
<feature type="region of interest" description="Disordered" evidence="1">
    <location>
        <begin position="20"/>
        <end position="49"/>
    </location>
</feature>
<evidence type="ECO:0000313" key="2">
    <source>
        <dbReference type="EMBL" id="CDR45975.1"/>
    </source>
</evidence>
<feature type="compositionally biased region" description="Low complexity" evidence="1">
    <location>
        <begin position="324"/>
        <end position="334"/>
    </location>
</feature>
<feature type="compositionally biased region" description="Basic and acidic residues" evidence="1">
    <location>
        <begin position="599"/>
        <end position="618"/>
    </location>
</feature>
<feature type="compositionally biased region" description="Low complexity" evidence="1">
    <location>
        <begin position="341"/>
        <end position="352"/>
    </location>
</feature>
<feature type="compositionally biased region" description="Acidic residues" evidence="1">
    <location>
        <begin position="461"/>
        <end position="475"/>
    </location>
</feature>
<gene>
    <name evidence="2" type="ORF">RHTO0S_11e07030g</name>
</gene>
<sequence length="696" mass="72928">MSRCASPVTLVEPAHPKVFAAVSRPPSPPPPNSPARSASPSAFSIPFNRPSRRLLVTSRQRAVFDLHSSSPISPTAVEKTILKTQLDRAKSTKVLIRPGAPARALTDEELRTLKKEEEDSATTSGGGGGPLSPPEEEEGVWVDEPASLSKAQTIAASRQLKPADSTGPTVVAGSPLRQVVGFAEPSTSPEQSAASHPASATQTDEDTMKHPPARPPFHRSRTAPSTPSISPTSYLSTLLSRQPASATPPELDRSPVMGSTTLLAAPSSSLEVRPAAKSSSTWTGDVLATALKVVKAPSMPMLSASKADRKRPSGVATAKPPSPASSSPSSPRSRALGKTRSLPSPALPSTSPGKFPQHMPRTIRSSSSVSPLPFALPTPSLSLPSHLPSSSSRSHTRAPPSPSIAPVMSSTDPSALTLHFARQPDMGRKGSLGDGWTRVRMPGDPRSQDDDGARRRPVDTSETETETETEDDDDGDPHFGSKSRFNLRNSFEGSVFASAGANSAASLTSSASSSLLLSRPPSVTHSRKASASPNTSPKLGGSAALTAAFSDPTVIPPAPFPSVIDSFVSKDRTAALLAQTLPPPRPQSQHALDLHAALKAKEKKPSVDLKQLRREQASRRQAAQEETTTTSASSSEDEEARKKALEVVLAARARRGKGRSSPPEKASASTVGVEGRSGRAPESRRKLPVASARPAK</sequence>
<feature type="compositionally biased region" description="Low complexity" evidence="1">
    <location>
        <begin position="34"/>
        <end position="44"/>
    </location>
</feature>
<feature type="region of interest" description="Disordered" evidence="1">
    <location>
        <begin position="87"/>
        <end position="485"/>
    </location>
</feature>
<feature type="compositionally biased region" description="Basic and acidic residues" evidence="1">
    <location>
        <begin position="105"/>
        <end position="117"/>
    </location>
</feature>